<evidence type="ECO:0000256" key="1">
    <source>
        <dbReference type="ARBA" id="ARBA00005384"/>
    </source>
</evidence>
<dbReference type="SUPFAM" id="SSF46785">
    <property type="entry name" value="Winged helix' DNA-binding domain"/>
    <property type="match status" value="1"/>
</dbReference>
<dbReference type="Pfam" id="PF00155">
    <property type="entry name" value="Aminotran_1_2"/>
    <property type="match status" value="1"/>
</dbReference>
<sequence length="474" mass="53587">MHRLKYRVIAERIAHQINDGTLAPKDQLPTIRMACQQFNVSVTTIQSAYQYLEQQNLIVAKANSGFYVLEQPDTQTIALEAPSHLQLNNSMFDILTLCQHPQTYNFGTAELPPQLLPLTQMQKTLHQLTRYHIHDLVQTHYTSGDLILRKQIAKHIVNVGVHLHPDELIITSGCQDAIALALSTVCQAGDVVAVESPCFPGFLQVCSTLKLKVIEIPCHLERGMSLEALEMALATWPIKALLIAPSYSNPTGSLMPEAERHSLCQLAEQFDFTIIEDDLYSELNFKGETTLAIKHYDHTNKVIYCSSVSKIVGSGFRLGWIAPGKHYAAIMQAKAFRNISEPLISQKLIAELLQSGRYQKHIKQLRKTLQQNFEKMHVIIKTHFPAQTRISQPKGGLVVWVALPTGCDSSTLLDEARKEHISFFPGEVFCERALYQHCFRLSFALNWTEQTERKLRRLGALVHKQIQKSKMMLT</sequence>
<evidence type="ECO:0000256" key="3">
    <source>
        <dbReference type="ARBA" id="ARBA00023015"/>
    </source>
</evidence>
<keyword evidence="5" id="KW-0804">Transcription</keyword>
<dbReference type="InterPro" id="IPR004839">
    <property type="entry name" value="Aminotransferase_I/II_large"/>
</dbReference>
<comment type="caution">
    <text evidence="7">The sequence shown here is derived from an EMBL/GenBank/DDBJ whole genome shotgun (WGS) entry which is preliminary data.</text>
</comment>
<keyword evidence="2" id="KW-0663">Pyridoxal phosphate</keyword>
<dbReference type="Gene3D" id="1.10.10.10">
    <property type="entry name" value="Winged helix-like DNA-binding domain superfamily/Winged helix DNA-binding domain"/>
    <property type="match status" value="1"/>
</dbReference>
<dbReference type="GO" id="GO:0030170">
    <property type="term" value="F:pyridoxal phosphate binding"/>
    <property type="evidence" value="ECO:0007669"/>
    <property type="project" value="InterPro"/>
</dbReference>
<dbReference type="AlphaFoldDB" id="A0A244CUH2"/>
<dbReference type="PROSITE" id="PS50949">
    <property type="entry name" value="HTH_GNTR"/>
    <property type="match status" value="1"/>
</dbReference>
<dbReference type="PANTHER" id="PTHR46577:SF2">
    <property type="entry name" value="TRANSCRIPTIONAL REGULATORY PROTEIN"/>
    <property type="match status" value="1"/>
</dbReference>
<evidence type="ECO:0000313" key="8">
    <source>
        <dbReference type="Proteomes" id="UP000194841"/>
    </source>
</evidence>
<proteinExistence type="inferred from homology"/>
<dbReference type="InterPro" id="IPR015421">
    <property type="entry name" value="PyrdxlP-dep_Trfase_major"/>
</dbReference>
<evidence type="ECO:0000256" key="2">
    <source>
        <dbReference type="ARBA" id="ARBA00022898"/>
    </source>
</evidence>
<dbReference type="Proteomes" id="UP000194841">
    <property type="component" value="Unassembled WGS sequence"/>
</dbReference>
<dbReference type="GO" id="GO:0003700">
    <property type="term" value="F:DNA-binding transcription factor activity"/>
    <property type="evidence" value="ECO:0007669"/>
    <property type="project" value="InterPro"/>
</dbReference>
<evidence type="ECO:0000259" key="6">
    <source>
        <dbReference type="PROSITE" id="PS50949"/>
    </source>
</evidence>
<dbReference type="GO" id="GO:0003677">
    <property type="term" value="F:DNA binding"/>
    <property type="evidence" value="ECO:0007669"/>
    <property type="project" value="UniProtKB-KW"/>
</dbReference>
<dbReference type="SMART" id="SM00345">
    <property type="entry name" value="HTH_GNTR"/>
    <property type="match status" value="1"/>
</dbReference>
<keyword evidence="3" id="KW-0805">Transcription regulation</keyword>
<dbReference type="Pfam" id="PF00392">
    <property type="entry name" value="GntR"/>
    <property type="match status" value="1"/>
</dbReference>
<evidence type="ECO:0000313" key="7">
    <source>
        <dbReference type="EMBL" id="OUL59096.1"/>
    </source>
</evidence>
<dbReference type="Gene3D" id="3.40.640.10">
    <property type="entry name" value="Type I PLP-dependent aspartate aminotransferase-like (Major domain)"/>
    <property type="match status" value="1"/>
</dbReference>
<feature type="domain" description="HTH gntR-type" evidence="6">
    <location>
        <begin position="3"/>
        <end position="71"/>
    </location>
</feature>
<dbReference type="SUPFAM" id="SSF53383">
    <property type="entry name" value="PLP-dependent transferases"/>
    <property type="match status" value="1"/>
</dbReference>
<dbReference type="RefSeq" id="WP_086742491.1">
    <property type="nucleotide sequence ID" value="NZ_MWPV01000001.1"/>
</dbReference>
<dbReference type="InterPro" id="IPR036390">
    <property type="entry name" value="WH_DNA-bd_sf"/>
</dbReference>
<dbReference type="InterPro" id="IPR036388">
    <property type="entry name" value="WH-like_DNA-bd_sf"/>
</dbReference>
<protein>
    <recommendedName>
        <fullName evidence="6">HTH gntR-type domain-containing protein</fullName>
    </recommendedName>
</protein>
<dbReference type="InterPro" id="IPR000524">
    <property type="entry name" value="Tscrpt_reg_HTH_GntR"/>
</dbReference>
<evidence type="ECO:0000256" key="4">
    <source>
        <dbReference type="ARBA" id="ARBA00023125"/>
    </source>
</evidence>
<dbReference type="EMBL" id="MWPV01000001">
    <property type="protein sequence ID" value="OUL59096.1"/>
    <property type="molecule type" value="Genomic_DNA"/>
</dbReference>
<dbReference type="Gene3D" id="3.90.1150.10">
    <property type="entry name" value="Aspartate Aminotransferase, domain 1"/>
    <property type="match status" value="1"/>
</dbReference>
<name>A0A244CUH2_PSEDV</name>
<dbReference type="InterPro" id="IPR015424">
    <property type="entry name" value="PyrdxlP-dep_Trfase"/>
</dbReference>
<organism evidence="7 8">
    <name type="scientific">Pseudoalteromonas ulvae</name>
    <dbReference type="NCBI Taxonomy" id="107327"/>
    <lineage>
        <taxon>Bacteria</taxon>
        <taxon>Pseudomonadati</taxon>
        <taxon>Pseudomonadota</taxon>
        <taxon>Gammaproteobacteria</taxon>
        <taxon>Alteromonadales</taxon>
        <taxon>Pseudoalteromonadaceae</taxon>
        <taxon>Pseudoalteromonas</taxon>
    </lineage>
</organism>
<dbReference type="OrthoDB" id="9804020at2"/>
<keyword evidence="4" id="KW-0238">DNA-binding</keyword>
<keyword evidence="8" id="KW-1185">Reference proteome</keyword>
<gene>
    <name evidence="7" type="ORF">B1199_02120</name>
</gene>
<comment type="similarity">
    <text evidence="1">In the C-terminal section; belongs to the class-I pyridoxal-phosphate-dependent aminotransferase family.</text>
</comment>
<dbReference type="CDD" id="cd07377">
    <property type="entry name" value="WHTH_GntR"/>
    <property type="match status" value="1"/>
</dbReference>
<dbReference type="CDD" id="cd00609">
    <property type="entry name" value="AAT_like"/>
    <property type="match status" value="1"/>
</dbReference>
<dbReference type="InterPro" id="IPR051446">
    <property type="entry name" value="HTH_trans_reg/aminotransferase"/>
</dbReference>
<reference evidence="7 8" key="1">
    <citation type="submission" date="2017-02" db="EMBL/GenBank/DDBJ databases">
        <title>Pseudoalteromonas ulvae TC14 Genome.</title>
        <authorList>
            <person name="Molmeret M."/>
        </authorList>
    </citation>
    <scope>NUCLEOTIDE SEQUENCE [LARGE SCALE GENOMIC DNA]</scope>
    <source>
        <strain evidence="7">TC14</strain>
    </source>
</reference>
<accession>A0A244CUH2</accession>
<evidence type="ECO:0000256" key="5">
    <source>
        <dbReference type="ARBA" id="ARBA00023163"/>
    </source>
</evidence>
<dbReference type="InterPro" id="IPR015422">
    <property type="entry name" value="PyrdxlP-dep_Trfase_small"/>
</dbReference>
<dbReference type="PANTHER" id="PTHR46577">
    <property type="entry name" value="HTH-TYPE TRANSCRIPTIONAL REGULATORY PROTEIN GABR"/>
    <property type="match status" value="1"/>
</dbReference>